<proteinExistence type="predicted"/>
<name>A0A2P6PPE9_ROSCH</name>
<dbReference type="AlphaFoldDB" id="A0A2P6PPE9"/>
<keyword evidence="2" id="KW-1185">Reference proteome</keyword>
<dbReference type="Proteomes" id="UP000238479">
    <property type="component" value="Chromosome 6"/>
</dbReference>
<gene>
    <name evidence="1" type="ORF">RchiOBHm_Chr6g0265151</name>
</gene>
<dbReference type="EMBL" id="PDCK01000044">
    <property type="protein sequence ID" value="PRQ23782.1"/>
    <property type="molecule type" value="Genomic_DNA"/>
</dbReference>
<protein>
    <submittedName>
        <fullName evidence="1">Uncharacterized protein</fullName>
    </submittedName>
</protein>
<sequence length="72" mass="8564">MFQRLQGPHCGIHKSNFRQWLIAMEVLMQLSSSQPCCSFNSFCSREQNPYYFIMLSKLFCACKNNYQLHQCF</sequence>
<evidence type="ECO:0000313" key="2">
    <source>
        <dbReference type="Proteomes" id="UP000238479"/>
    </source>
</evidence>
<organism evidence="1 2">
    <name type="scientific">Rosa chinensis</name>
    <name type="common">China rose</name>
    <dbReference type="NCBI Taxonomy" id="74649"/>
    <lineage>
        <taxon>Eukaryota</taxon>
        <taxon>Viridiplantae</taxon>
        <taxon>Streptophyta</taxon>
        <taxon>Embryophyta</taxon>
        <taxon>Tracheophyta</taxon>
        <taxon>Spermatophyta</taxon>
        <taxon>Magnoliopsida</taxon>
        <taxon>eudicotyledons</taxon>
        <taxon>Gunneridae</taxon>
        <taxon>Pentapetalae</taxon>
        <taxon>rosids</taxon>
        <taxon>fabids</taxon>
        <taxon>Rosales</taxon>
        <taxon>Rosaceae</taxon>
        <taxon>Rosoideae</taxon>
        <taxon>Rosoideae incertae sedis</taxon>
        <taxon>Rosa</taxon>
    </lineage>
</organism>
<reference evidence="1 2" key="1">
    <citation type="journal article" date="2018" name="Nat. Genet.">
        <title>The Rosa genome provides new insights in the design of modern roses.</title>
        <authorList>
            <person name="Bendahmane M."/>
        </authorList>
    </citation>
    <scope>NUCLEOTIDE SEQUENCE [LARGE SCALE GENOMIC DNA]</scope>
    <source>
        <strain evidence="2">cv. Old Blush</strain>
    </source>
</reference>
<evidence type="ECO:0000313" key="1">
    <source>
        <dbReference type="EMBL" id="PRQ23782.1"/>
    </source>
</evidence>
<accession>A0A2P6PPE9</accession>
<comment type="caution">
    <text evidence="1">The sequence shown here is derived from an EMBL/GenBank/DDBJ whole genome shotgun (WGS) entry which is preliminary data.</text>
</comment>
<dbReference type="Gramene" id="PRQ23782">
    <property type="protein sequence ID" value="PRQ23782"/>
    <property type="gene ID" value="RchiOBHm_Chr6g0265151"/>
</dbReference>